<name>A0A7X2LZA5_9BACI</name>
<evidence type="ECO:0000256" key="1">
    <source>
        <dbReference type="SAM" id="Phobius"/>
    </source>
</evidence>
<gene>
    <name evidence="2" type="ORF">GJU40_06050</name>
</gene>
<keyword evidence="1" id="KW-1133">Transmembrane helix</keyword>
<feature type="transmembrane region" description="Helical" evidence="1">
    <location>
        <begin position="33"/>
        <end position="52"/>
    </location>
</feature>
<keyword evidence="1" id="KW-0812">Transmembrane</keyword>
<keyword evidence="3" id="KW-1185">Reference proteome</keyword>
<dbReference type="RefSeq" id="WP_154306876.1">
    <property type="nucleotide sequence ID" value="NZ_WKKI01000007.1"/>
</dbReference>
<evidence type="ECO:0000313" key="2">
    <source>
        <dbReference type="EMBL" id="MRX71737.1"/>
    </source>
</evidence>
<dbReference type="Proteomes" id="UP000448867">
    <property type="component" value="Unassembled WGS sequence"/>
</dbReference>
<reference evidence="2 3" key="1">
    <citation type="submission" date="2019-11" db="EMBL/GenBank/DDBJ databases">
        <title>Bacillus lacus genome.</title>
        <authorList>
            <person name="Allen C.J."/>
            <person name="Newman J.D."/>
        </authorList>
    </citation>
    <scope>NUCLEOTIDE SEQUENCE [LARGE SCALE GENOMIC DNA]</scope>
    <source>
        <strain evidence="2 3">KCTC 33946</strain>
    </source>
</reference>
<sequence length="78" mass="9029">MNKLKVMFVCTMIFFAVPKLEFSGEGLQGIYSLVWLGLALLVFGGCFSSLLFEPVLKRKTRRLETEKVLKRRQKSMLR</sequence>
<dbReference type="AlphaFoldDB" id="A0A7X2LZA5"/>
<protein>
    <submittedName>
        <fullName evidence="2">Uncharacterized protein</fullName>
    </submittedName>
</protein>
<proteinExistence type="predicted"/>
<dbReference type="EMBL" id="WKKI01000007">
    <property type="protein sequence ID" value="MRX71737.1"/>
    <property type="molecule type" value="Genomic_DNA"/>
</dbReference>
<evidence type="ECO:0000313" key="3">
    <source>
        <dbReference type="Proteomes" id="UP000448867"/>
    </source>
</evidence>
<keyword evidence="1" id="KW-0472">Membrane</keyword>
<comment type="caution">
    <text evidence="2">The sequence shown here is derived from an EMBL/GenBank/DDBJ whole genome shotgun (WGS) entry which is preliminary data.</text>
</comment>
<accession>A0A7X2LZA5</accession>
<organism evidence="2 3">
    <name type="scientific">Metabacillus lacus</name>
    <dbReference type="NCBI Taxonomy" id="1983721"/>
    <lineage>
        <taxon>Bacteria</taxon>
        <taxon>Bacillati</taxon>
        <taxon>Bacillota</taxon>
        <taxon>Bacilli</taxon>
        <taxon>Bacillales</taxon>
        <taxon>Bacillaceae</taxon>
        <taxon>Metabacillus</taxon>
    </lineage>
</organism>